<reference evidence="2" key="3">
    <citation type="submission" date="2018-03" db="EMBL/GenBank/DDBJ databases">
        <authorList>
            <person name="Jeon C.O."/>
        </authorList>
    </citation>
    <scope>NUCLEOTIDE SEQUENCE</scope>
    <source>
        <strain evidence="2">JCM 31126</strain>
    </source>
</reference>
<accession>A0AA38CVN3</accession>
<name>A0AA38CVN3_9ENTE</name>
<evidence type="ECO:0000313" key="5">
    <source>
        <dbReference type="Proteomes" id="UP001157039"/>
    </source>
</evidence>
<dbReference type="Proteomes" id="UP001157039">
    <property type="component" value="Unassembled WGS sequence"/>
</dbReference>
<reference evidence="3 5" key="2">
    <citation type="journal article" date="2014" name="Int. J. Syst. Evol. Microbiol.">
        <title>Complete genome sequence of Corynebacterium casei LMG S-19264T (=DSM 44701T), isolated from a smear-ripened cheese.</title>
        <authorList>
            <consortium name="US DOE Joint Genome Institute (JGI-PGF)"/>
            <person name="Walter F."/>
            <person name="Albersmeier A."/>
            <person name="Kalinowski J."/>
            <person name="Ruckert C."/>
        </authorList>
    </citation>
    <scope>NUCLEOTIDE SEQUENCE [LARGE SCALE GENOMIC DNA]</scope>
    <source>
        <strain evidence="3 5">NBRC 114545</strain>
    </source>
</reference>
<feature type="domain" description="DNA/pantothenate metabolism flavoprotein C-terminal" evidence="1">
    <location>
        <begin position="135"/>
        <end position="244"/>
    </location>
</feature>
<dbReference type="EMBL" id="BSUW01000001">
    <property type="protein sequence ID" value="GMA71186.1"/>
    <property type="molecule type" value="Genomic_DNA"/>
</dbReference>
<gene>
    <name evidence="3" type="primary">coab</name>
    <name evidence="2" type="synonym">coaB</name>
    <name evidence="2" type="ORF">C7K38_00525</name>
    <name evidence="3" type="ORF">GCM10025885_02350</name>
</gene>
<keyword evidence="3" id="KW-0436">Ligase</keyword>
<dbReference type="InterPro" id="IPR007085">
    <property type="entry name" value="DNA/pantothenate-metab_flavo_C"/>
</dbReference>
<dbReference type="NCBIfam" id="TIGR02114">
    <property type="entry name" value="coaB_strep"/>
    <property type="match status" value="1"/>
</dbReference>
<dbReference type="InterPro" id="IPR011848">
    <property type="entry name" value="CoaB_strep"/>
</dbReference>
<dbReference type="GO" id="GO:0015937">
    <property type="term" value="P:coenzyme A biosynthetic process"/>
    <property type="evidence" value="ECO:0007669"/>
    <property type="project" value="UniProtKB-ARBA"/>
</dbReference>
<keyword evidence="4" id="KW-1185">Reference proteome</keyword>
<dbReference type="InterPro" id="IPR035929">
    <property type="entry name" value="CoaB-like_sf"/>
</dbReference>
<dbReference type="SUPFAM" id="SSF102645">
    <property type="entry name" value="CoaB-like"/>
    <property type="match status" value="1"/>
</dbReference>
<evidence type="ECO:0000313" key="2">
    <source>
        <dbReference type="EMBL" id="AYW46985.1"/>
    </source>
</evidence>
<dbReference type="Gene3D" id="3.40.50.10300">
    <property type="entry name" value="CoaB-like"/>
    <property type="match status" value="1"/>
</dbReference>
<evidence type="ECO:0000259" key="1">
    <source>
        <dbReference type="Pfam" id="PF04127"/>
    </source>
</evidence>
<reference evidence="2 4" key="1">
    <citation type="journal article" date="2012" name="Int. J. Syst. Evol. Microbiol.">
        <title>Characterization of Tetragenococcus strains from sugar thick juice reveals a novel species, Tetragenococcus osmophilus sp. nov., and divides Tetragenococcus halophilus into two subspecies, T. halophilus subsp. halophilus subsp. nov. and T. halophilus subsp. flandriensis subsp. nov.</title>
        <authorList>
            <person name="Juste A."/>
            <person name="Van Trappen S."/>
            <person name="Verreth C."/>
            <person name="Cleenwerck I."/>
            <person name="De Vos P."/>
            <person name="Lievens B."/>
            <person name="Willems K.A."/>
        </authorList>
    </citation>
    <scope>NUCLEOTIDE SEQUENCE [LARGE SCALE GENOMIC DNA]</scope>
    <source>
        <strain evidence="2 4">JCM 31126</strain>
    </source>
</reference>
<reference evidence="3" key="4">
    <citation type="submission" date="2023-02" db="EMBL/GenBank/DDBJ databases">
        <authorList>
            <person name="Sun Q."/>
            <person name="Mori K."/>
        </authorList>
    </citation>
    <scope>NUCLEOTIDE SEQUENCE</scope>
    <source>
        <strain evidence="3">NBRC 114545</strain>
    </source>
</reference>
<dbReference type="Proteomes" id="UP000268310">
    <property type="component" value="Chromosome"/>
</dbReference>
<dbReference type="KEGG" id="too:C7K38_00525"/>
<dbReference type="Pfam" id="PF04127">
    <property type="entry name" value="DFP"/>
    <property type="match status" value="2"/>
</dbReference>
<proteinExistence type="predicted"/>
<dbReference type="AlphaFoldDB" id="A0AA38CVN3"/>
<evidence type="ECO:0000313" key="3">
    <source>
        <dbReference type="EMBL" id="GMA71186.1"/>
    </source>
</evidence>
<evidence type="ECO:0000313" key="4">
    <source>
        <dbReference type="Proteomes" id="UP000268310"/>
    </source>
</evidence>
<sequence>MRVLITAGGTSEKIDNVRSITNHSTGRLGCLIAEKFLNRQVTVDYVTTAQAKHPVENKYLHSYEIASTQELTQQLQQLLQKNQYSAVIHSMAVSDFTPAQTFSQENFLEEINHLFKEKNRPLDKEDLAQLTTTTTSDEKKISSDTEQLYLVLEKTPKVIQLIKQIQPETLLVGFKLLVDVSKQSLIATARESMKNNQADYILANDLAKITEEQHIGYFIDRKGQILGEKHTKEDLAILIAETILSQNASSYRR</sequence>
<dbReference type="RefSeq" id="WP_123933834.1">
    <property type="nucleotide sequence ID" value="NZ_BSUW01000001.1"/>
</dbReference>
<feature type="domain" description="DNA/pantothenate metabolism flavoprotein C-terminal" evidence="1">
    <location>
        <begin position="2"/>
        <end position="104"/>
    </location>
</feature>
<protein>
    <submittedName>
        <fullName evidence="3">Phosphopantothenate--cysteine ligase</fullName>
    </submittedName>
</protein>
<organism evidence="3 5">
    <name type="scientific">Tetragenococcus osmophilus</name>
    <dbReference type="NCBI Taxonomy" id="526944"/>
    <lineage>
        <taxon>Bacteria</taxon>
        <taxon>Bacillati</taxon>
        <taxon>Bacillota</taxon>
        <taxon>Bacilli</taxon>
        <taxon>Lactobacillales</taxon>
        <taxon>Enterococcaceae</taxon>
        <taxon>Tetragenococcus</taxon>
    </lineage>
</organism>
<dbReference type="EMBL" id="CP027783">
    <property type="protein sequence ID" value="AYW46985.1"/>
    <property type="molecule type" value="Genomic_DNA"/>
</dbReference>
<dbReference type="GO" id="GO:0016874">
    <property type="term" value="F:ligase activity"/>
    <property type="evidence" value="ECO:0007669"/>
    <property type="project" value="UniProtKB-KW"/>
</dbReference>